<evidence type="ECO:0000256" key="2">
    <source>
        <dbReference type="ARBA" id="ARBA00017703"/>
    </source>
</evidence>
<dbReference type="OrthoDB" id="9775929at2"/>
<dbReference type="GO" id="GO:0003677">
    <property type="term" value="F:DNA binding"/>
    <property type="evidence" value="ECO:0007669"/>
    <property type="project" value="InterPro"/>
</dbReference>
<comment type="caution">
    <text evidence="11">The sequence shown here is derived from an EMBL/GenBank/DDBJ whole genome shotgun (WGS) entry which is preliminary data.</text>
</comment>
<keyword evidence="4" id="KW-0548">Nucleotidyltransferase</keyword>
<dbReference type="InterPro" id="IPR027417">
    <property type="entry name" value="P-loop_NTPase"/>
</dbReference>
<evidence type="ECO:0000256" key="7">
    <source>
        <dbReference type="ARBA" id="ARBA00034754"/>
    </source>
</evidence>
<name>A0A0R1ZLP2_9LACO</name>
<dbReference type="SUPFAM" id="SSF48019">
    <property type="entry name" value="post-AAA+ oligomerization domain-like"/>
    <property type="match status" value="1"/>
</dbReference>
<dbReference type="InterPro" id="IPR010372">
    <property type="entry name" value="DNA_pol3_delta_N"/>
</dbReference>
<dbReference type="NCBIfam" id="TIGR01128">
    <property type="entry name" value="holA"/>
    <property type="match status" value="1"/>
</dbReference>
<evidence type="ECO:0000256" key="4">
    <source>
        <dbReference type="ARBA" id="ARBA00022695"/>
    </source>
</evidence>
<dbReference type="Proteomes" id="UP000051679">
    <property type="component" value="Unassembled WGS sequence"/>
</dbReference>
<dbReference type="PANTHER" id="PTHR34388">
    <property type="entry name" value="DNA POLYMERASE III SUBUNIT DELTA"/>
    <property type="match status" value="1"/>
</dbReference>
<reference evidence="11 12" key="1">
    <citation type="journal article" date="2015" name="Genome Announc.">
        <title>Expanding the biotechnology potential of lactobacilli through comparative genomics of 213 strains and associated genera.</title>
        <authorList>
            <person name="Sun Z."/>
            <person name="Harris H.M."/>
            <person name="McCann A."/>
            <person name="Guo C."/>
            <person name="Argimon S."/>
            <person name="Zhang W."/>
            <person name="Yang X."/>
            <person name="Jeffery I.B."/>
            <person name="Cooney J.C."/>
            <person name="Kagawa T.F."/>
            <person name="Liu W."/>
            <person name="Song Y."/>
            <person name="Salvetti E."/>
            <person name="Wrobel A."/>
            <person name="Rasinkangas P."/>
            <person name="Parkhill J."/>
            <person name="Rea M.C."/>
            <person name="O'Sullivan O."/>
            <person name="Ritari J."/>
            <person name="Douillard F.P."/>
            <person name="Paul Ross R."/>
            <person name="Yang R."/>
            <person name="Briner A.E."/>
            <person name="Felis G.E."/>
            <person name="de Vos W.M."/>
            <person name="Barrangou R."/>
            <person name="Klaenhammer T.R."/>
            <person name="Caufield P.W."/>
            <person name="Cui Y."/>
            <person name="Zhang H."/>
            <person name="O'Toole P.W."/>
        </authorList>
    </citation>
    <scope>NUCLEOTIDE SEQUENCE [LARGE SCALE GENOMIC DNA]</scope>
    <source>
        <strain evidence="11 12">DSM 20505</strain>
    </source>
</reference>
<evidence type="ECO:0000256" key="8">
    <source>
        <dbReference type="ARBA" id="ARBA00049244"/>
    </source>
</evidence>
<dbReference type="Gene3D" id="3.40.50.300">
    <property type="entry name" value="P-loop containing nucleotide triphosphate hydrolases"/>
    <property type="match status" value="1"/>
</dbReference>
<dbReference type="STRING" id="1291052.FC18_GL000733"/>
<keyword evidence="12" id="KW-1185">Reference proteome</keyword>
<evidence type="ECO:0000313" key="11">
    <source>
        <dbReference type="EMBL" id="KRM55952.1"/>
    </source>
</evidence>
<gene>
    <name evidence="11" type="ORF">FC18_GL000733</name>
</gene>
<comment type="catalytic activity">
    <reaction evidence="8">
        <text>DNA(n) + a 2'-deoxyribonucleoside 5'-triphosphate = DNA(n+1) + diphosphate</text>
        <dbReference type="Rhea" id="RHEA:22508"/>
        <dbReference type="Rhea" id="RHEA-COMP:17339"/>
        <dbReference type="Rhea" id="RHEA-COMP:17340"/>
        <dbReference type="ChEBI" id="CHEBI:33019"/>
        <dbReference type="ChEBI" id="CHEBI:61560"/>
        <dbReference type="ChEBI" id="CHEBI:173112"/>
        <dbReference type="EC" id="2.7.7.7"/>
    </reaction>
</comment>
<keyword evidence="3" id="KW-0808">Transferase</keyword>
<evidence type="ECO:0000256" key="5">
    <source>
        <dbReference type="ARBA" id="ARBA00022705"/>
    </source>
</evidence>
<feature type="domain" description="DNA polymerase III delta subunit-like C-terminal" evidence="10">
    <location>
        <begin position="220"/>
        <end position="339"/>
    </location>
</feature>
<dbReference type="EC" id="2.7.7.7" evidence="1"/>
<dbReference type="PANTHER" id="PTHR34388:SF1">
    <property type="entry name" value="DNA POLYMERASE III SUBUNIT DELTA"/>
    <property type="match status" value="1"/>
</dbReference>
<proteinExistence type="inferred from homology"/>
<evidence type="ECO:0000256" key="6">
    <source>
        <dbReference type="ARBA" id="ARBA00022932"/>
    </source>
</evidence>
<dbReference type="Pfam" id="PF06144">
    <property type="entry name" value="DNA_pol3_delta"/>
    <property type="match status" value="1"/>
</dbReference>
<evidence type="ECO:0000259" key="10">
    <source>
        <dbReference type="Pfam" id="PF21694"/>
    </source>
</evidence>
<keyword evidence="6" id="KW-0239">DNA-directed DNA polymerase</keyword>
<feature type="domain" description="DNA polymerase III delta N-terminal" evidence="9">
    <location>
        <begin position="25"/>
        <end position="145"/>
    </location>
</feature>
<evidence type="ECO:0000256" key="1">
    <source>
        <dbReference type="ARBA" id="ARBA00012417"/>
    </source>
</evidence>
<evidence type="ECO:0000259" key="9">
    <source>
        <dbReference type="Pfam" id="PF06144"/>
    </source>
</evidence>
<protein>
    <recommendedName>
        <fullName evidence="2">DNA polymerase III subunit delta</fullName>
        <ecNumber evidence="1">2.7.7.7</ecNumber>
    </recommendedName>
</protein>
<dbReference type="EMBL" id="AYYO01000010">
    <property type="protein sequence ID" value="KRM55952.1"/>
    <property type="molecule type" value="Genomic_DNA"/>
</dbReference>
<dbReference type="InterPro" id="IPR008921">
    <property type="entry name" value="DNA_pol3_clamp-load_cplx_C"/>
</dbReference>
<sequence>MQGVNNLNINQLTKALRAGTIAPVYVVQGQERALVQAAQEQLRQIIPEDMQSMNFAQYDLHEVSLGNALNELAEPPFFGDFREVMISNPDFLTGGGKADGDVDALTNYLKAPAESTVLVLIADYAKLDARKKVVKALKKVAQFIDAGPVDERQARSNITQQLRASGVELDPDGMSVLFSRTQGDYSAMVAAVPILRTYAMSSGRLTARDVERLVPKQLNDSVFDLVSAVLRRDVTQALGLYRDLLAQKEEPLRLISLLESQFRLLLQVETYVSRGYTQGAAAEQLSVHPYRVKLAWGEVRKLRRADMDAAYVMLVNTEAAMKRGTVDKVLGFELFVLQFAK</sequence>
<evidence type="ECO:0000256" key="3">
    <source>
        <dbReference type="ARBA" id="ARBA00022679"/>
    </source>
</evidence>
<comment type="similarity">
    <text evidence="7">Belongs to the DNA polymerase HolA subunit family.</text>
</comment>
<organism evidence="11 12">
    <name type="scientific">Lacticaseibacillus sharpeae JCM 1186 = DSM 20505</name>
    <dbReference type="NCBI Taxonomy" id="1291052"/>
    <lineage>
        <taxon>Bacteria</taxon>
        <taxon>Bacillati</taxon>
        <taxon>Bacillota</taxon>
        <taxon>Bacilli</taxon>
        <taxon>Lactobacillales</taxon>
        <taxon>Lactobacillaceae</taxon>
        <taxon>Lacticaseibacillus</taxon>
    </lineage>
</organism>
<dbReference type="GO" id="GO:0006261">
    <property type="term" value="P:DNA-templated DNA replication"/>
    <property type="evidence" value="ECO:0007669"/>
    <property type="project" value="TreeGrafter"/>
</dbReference>
<dbReference type="SUPFAM" id="SSF52540">
    <property type="entry name" value="P-loop containing nucleoside triphosphate hydrolases"/>
    <property type="match status" value="1"/>
</dbReference>
<dbReference type="GO" id="GO:0003887">
    <property type="term" value="F:DNA-directed DNA polymerase activity"/>
    <property type="evidence" value="ECO:0007669"/>
    <property type="project" value="UniProtKB-KW"/>
</dbReference>
<accession>A0A0R1ZLP2</accession>
<dbReference type="PATRIC" id="fig|1291052.5.peg.749"/>
<dbReference type="Pfam" id="PF21694">
    <property type="entry name" value="DNA_pol3_delta_C"/>
    <property type="match status" value="1"/>
</dbReference>
<dbReference type="InterPro" id="IPR048466">
    <property type="entry name" value="DNA_pol3_delta-like_C"/>
</dbReference>
<dbReference type="InterPro" id="IPR005790">
    <property type="entry name" value="DNA_polIII_delta"/>
</dbReference>
<evidence type="ECO:0000313" key="12">
    <source>
        <dbReference type="Proteomes" id="UP000051679"/>
    </source>
</evidence>
<dbReference type="GO" id="GO:0009360">
    <property type="term" value="C:DNA polymerase III complex"/>
    <property type="evidence" value="ECO:0007669"/>
    <property type="project" value="InterPro"/>
</dbReference>
<dbReference type="AlphaFoldDB" id="A0A0R1ZLP2"/>
<keyword evidence="5" id="KW-0235">DNA replication</keyword>
<dbReference type="Gene3D" id="1.20.272.10">
    <property type="match status" value="1"/>
</dbReference>